<dbReference type="Proteomes" id="UP000479000">
    <property type="component" value="Unassembled WGS sequence"/>
</dbReference>
<protein>
    <submittedName>
        <fullName evidence="2">Uncharacterized protein</fullName>
    </submittedName>
</protein>
<feature type="transmembrane region" description="Helical" evidence="1">
    <location>
        <begin position="520"/>
        <end position="541"/>
    </location>
</feature>
<keyword evidence="3" id="KW-1185">Reference proteome</keyword>
<proteinExistence type="predicted"/>
<name>A0A6H5HPT6_9HEMI</name>
<reference evidence="2 3" key="1">
    <citation type="submission" date="2020-02" db="EMBL/GenBank/DDBJ databases">
        <authorList>
            <person name="Ferguson B K."/>
        </authorList>
    </citation>
    <scope>NUCLEOTIDE SEQUENCE [LARGE SCALE GENOMIC DNA]</scope>
</reference>
<evidence type="ECO:0000313" key="3">
    <source>
        <dbReference type="Proteomes" id="UP000479000"/>
    </source>
</evidence>
<evidence type="ECO:0000256" key="1">
    <source>
        <dbReference type="SAM" id="Phobius"/>
    </source>
</evidence>
<evidence type="ECO:0000313" key="2">
    <source>
        <dbReference type="EMBL" id="CAB0020521.1"/>
    </source>
</evidence>
<keyword evidence="1" id="KW-0472">Membrane</keyword>
<gene>
    <name evidence="2" type="ORF">NTEN_LOCUS24094</name>
</gene>
<feature type="transmembrane region" description="Helical" evidence="1">
    <location>
        <begin position="494"/>
        <end position="514"/>
    </location>
</feature>
<sequence>MKKIDVLVNAFKNVLGGCIIFTNAYILCKNKDDSEKNAAKINCVALDVRMQMAIYYFLGATVFSLYNAVYSDNLNTFLLIANDALRQHYEFAIPFIVLHFCLTLEAQCGDCLHQKMKVYDCLNEVHLHFNTGRRLKRAVSIYGLLMTQVTLFAFAQTCVNAYNIAYYGFSKNRLASNATLIIQYLPTSPNKTRYNINFGTIGEIHRQTRLVAILYGPLKLKSSCGCSPSQNAENATDSTANGWMHVHAKMQLQRSRQYNTPLHLCARGTVTSPRYSAQYLLNVTFEASRNRYEELAKFSFCLLPDESVKESQVFSRAHKDLFKLQLQDVLPQQDGTRAKPFDRYINQRRAIDNFRNRAQIGQLAHLQSLRFLSIQFNSIQWFQLGFTKFEFDYEYEFDFEFHVGKKRCPAQVLSRTFPCGCEGDDNKHIWPSSLSIGPVFFSLLCLGTESEVKRQLLRFSRGKRSSSFGRNRPNPYVPFFSPTKSRLGIRTSGVFFPECFTTLILFGPVVIASISRNFCLKWLTIKIGCVLVLSCSILSCLSSPGIRTKSDQLRRHRMVHTYIVRRTDSRIQ</sequence>
<feature type="non-terminal residue" evidence="2">
    <location>
        <position position="572"/>
    </location>
</feature>
<feature type="transmembrane region" description="Helical" evidence="1">
    <location>
        <begin position="53"/>
        <end position="71"/>
    </location>
</feature>
<dbReference type="EMBL" id="CADCXU010035393">
    <property type="protein sequence ID" value="CAB0020521.1"/>
    <property type="molecule type" value="Genomic_DNA"/>
</dbReference>
<accession>A0A6H5HPT6</accession>
<dbReference type="AlphaFoldDB" id="A0A6H5HPT6"/>
<organism evidence="2 3">
    <name type="scientific">Nesidiocoris tenuis</name>
    <dbReference type="NCBI Taxonomy" id="355587"/>
    <lineage>
        <taxon>Eukaryota</taxon>
        <taxon>Metazoa</taxon>
        <taxon>Ecdysozoa</taxon>
        <taxon>Arthropoda</taxon>
        <taxon>Hexapoda</taxon>
        <taxon>Insecta</taxon>
        <taxon>Pterygota</taxon>
        <taxon>Neoptera</taxon>
        <taxon>Paraneoptera</taxon>
        <taxon>Hemiptera</taxon>
        <taxon>Heteroptera</taxon>
        <taxon>Panheteroptera</taxon>
        <taxon>Cimicomorpha</taxon>
        <taxon>Miridae</taxon>
        <taxon>Dicyphina</taxon>
        <taxon>Nesidiocoris</taxon>
    </lineage>
</organism>
<keyword evidence="1" id="KW-1133">Transmembrane helix</keyword>
<keyword evidence="1" id="KW-0812">Transmembrane</keyword>
<feature type="transmembrane region" description="Helical" evidence="1">
    <location>
        <begin position="6"/>
        <end position="28"/>
    </location>
</feature>